<dbReference type="Gene3D" id="3.40.630.30">
    <property type="match status" value="2"/>
</dbReference>
<keyword evidence="14" id="KW-1185">Reference proteome</keyword>
<dbReference type="InterPro" id="IPR022678">
    <property type="entry name" value="NMT_CS"/>
</dbReference>
<comment type="subunit">
    <text evidence="3">Monomer.</text>
</comment>
<dbReference type="GO" id="GO:0005737">
    <property type="term" value="C:cytoplasm"/>
    <property type="evidence" value="ECO:0007669"/>
    <property type="project" value="UniProtKB-SubCell"/>
</dbReference>
<dbReference type="InterPro" id="IPR000903">
    <property type="entry name" value="NMT"/>
</dbReference>
<comment type="catalytic activity">
    <reaction evidence="9">
        <text>N-terminal glycyl-[protein] + tetradecanoyl-CoA = N-tetradecanoylglycyl-[protein] + CoA + H(+)</text>
        <dbReference type="Rhea" id="RHEA:15521"/>
        <dbReference type="Rhea" id="RHEA-COMP:12666"/>
        <dbReference type="Rhea" id="RHEA-COMP:12667"/>
        <dbReference type="ChEBI" id="CHEBI:15378"/>
        <dbReference type="ChEBI" id="CHEBI:57287"/>
        <dbReference type="ChEBI" id="CHEBI:57385"/>
        <dbReference type="ChEBI" id="CHEBI:64723"/>
        <dbReference type="ChEBI" id="CHEBI:133050"/>
        <dbReference type="EC" id="2.3.1.97"/>
    </reaction>
</comment>
<evidence type="ECO:0000313" key="13">
    <source>
        <dbReference type="EMBL" id="QID81156.1"/>
    </source>
</evidence>
<dbReference type="PANTHER" id="PTHR11377:SF5">
    <property type="entry name" value="GLYCYLPEPTIDE N-TETRADECANOYLTRANSFERASE"/>
    <property type="match status" value="1"/>
</dbReference>
<evidence type="ECO:0000256" key="3">
    <source>
        <dbReference type="ARBA" id="ARBA00011245"/>
    </source>
</evidence>
<evidence type="ECO:0000313" key="14">
    <source>
        <dbReference type="Proteomes" id="UP000501346"/>
    </source>
</evidence>
<comment type="function">
    <text evidence="9">Adds a myristoyl group to the N-terminal glycine residue of certain cellular proteins.</text>
</comment>
<evidence type="ECO:0000256" key="5">
    <source>
        <dbReference type="ARBA" id="ARBA00022240"/>
    </source>
</evidence>
<name>A0A6C1DVR7_SACPS</name>
<dbReference type="EMBL" id="CP048993">
    <property type="protein sequence ID" value="QID81156.1"/>
    <property type="molecule type" value="Genomic_DNA"/>
</dbReference>
<dbReference type="Pfam" id="PF02799">
    <property type="entry name" value="NMT_C"/>
    <property type="match status" value="1"/>
</dbReference>
<dbReference type="SUPFAM" id="SSF55729">
    <property type="entry name" value="Acyl-CoA N-acyltransferases (Nat)"/>
    <property type="match status" value="2"/>
</dbReference>
<evidence type="ECO:0000256" key="1">
    <source>
        <dbReference type="ARBA" id="ARBA00004496"/>
    </source>
</evidence>
<reference evidence="13 14" key="1">
    <citation type="journal article" date="2019" name="BMC Genomics">
        <title>Chromosome level assembly and comparative genome analysis confirm lager-brewing yeasts originated from a single hybridization.</title>
        <authorList>
            <person name="Salazar A.N."/>
            <person name="Gorter de Vries A.R."/>
            <person name="van den Broek M."/>
            <person name="Brouwers N."/>
            <person name="de la Torre Cortes P."/>
            <person name="Kuijpers N.G.A."/>
            <person name="Daran J.G."/>
            <person name="Abeel T."/>
        </authorList>
    </citation>
    <scope>NUCLEOTIDE SEQUENCE [LARGE SCALE GENOMIC DNA]</scope>
    <source>
        <strain evidence="13 14">CBS 1483</strain>
    </source>
</reference>
<protein>
    <recommendedName>
        <fullName evidence="5 9">Glycylpeptide N-tetradecanoyltransferase</fullName>
        <ecNumber evidence="4 9">2.3.1.97</ecNumber>
    </recommendedName>
</protein>
<dbReference type="PROSITE" id="PS00976">
    <property type="entry name" value="NMT_2"/>
    <property type="match status" value="1"/>
</dbReference>
<evidence type="ECO:0000259" key="11">
    <source>
        <dbReference type="Pfam" id="PF01233"/>
    </source>
</evidence>
<evidence type="ECO:0000259" key="12">
    <source>
        <dbReference type="Pfam" id="PF02799"/>
    </source>
</evidence>
<evidence type="ECO:0000256" key="6">
    <source>
        <dbReference type="ARBA" id="ARBA00022490"/>
    </source>
</evidence>
<evidence type="ECO:0000256" key="4">
    <source>
        <dbReference type="ARBA" id="ARBA00012923"/>
    </source>
</evidence>
<comment type="similarity">
    <text evidence="2 10">Belongs to the NMT family.</text>
</comment>
<dbReference type="OrthoDB" id="60315at2759"/>
<organism evidence="13 14">
    <name type="scientific">Saccharomyces pastorianus</name>
    <name type="common">Lager yeast</name>
    <name type="synonym">Saccharomyces cerevisiae x Saccharomyces eubayanus</name>
    <dbReference type="NCBI Taxonomy" id="27292"/>
    <lineage>
        <taxon>Eukaryota</taxon>
        <taxon>Fungi</taxon>
        <taxon>Dikarya</taxon>
        <taxon>Ascomycota</taxon>
        <taxon>Saccharomycotina</taxon>
        <taxon>Saccharomycetes</taxon>
        <taxon>Saccharomycetales</taxon>
        <taxon>Saccharomycetaceae</taxon>
        <taxon>Saccharomyces</taxon>
    </lineage>
</organism>
<sequence length="455" mass="52790">MSEEDKAKKLENLLKLLQLNNGDTSKFTQEQKKAMKDHKFWRTQPVKDFDEKVVEEGPIDKPKTPEDIPDKPLPLLSSFEWCSIDVDNKKQLEDVFVLLNENYVEDRDAGFRFNYTKEFFNWALKSPGWKKDWHIGVRVKETQKLVAFISAIPVTLGVRGKQVPSVEINFLCVHKQLRSKRLTPVLIKEITRRVNKCDIWHALYTAGIVLPAPVSTCRYTHRPLNWKKLYEVDFTGLPDGHTEEDMIAENALPAKTKTAGLRKLKKEDIDQVFELFKRYQSRFELIQIFTKEEFEHNFIGEESLPLDKQVIFSYVVEQPDGKITDFFSFYSLPFTILNNTKYKDLGIGYLYYYATDADFQFKDRFDPKATKALKTRLCELIYDACILAKNANMDVFNALTSQDNTLFLDDLKFGPGDGFLNFYLFNYRAKPITGGLNPDNSNDIKRRSNVGVVML</sequence>
<dbReference type="GO" id="GO:0004379">
    <property type="term" value="F:glycylpeptide N-tetradecanoyltransferase activity"/>
    <property type="evidence" value="ECO:0007669"/>
    <property type="project" value="UniProtKB-EC"/>
</dbReference>
<keyword evidence="6" id="KW-0963">Cytoplasm</keyword>
<evidence type="ECO:0000256" key="7">
    <source>
        <dbReference type="ARBA" id="ARBA00022679"/>
    </source>
</evidence>
<comment type="subcellular location">
    <subcellularLocation>
        <location evidence="1">Cytoplasm</location>
    </subcellularLocation>
</comment>
<dbReference type="EC" id="2.3.1.97" evidence="4 9"/>
<dbReference type="PANTHER" id="PTHR11377">
    <property type="entry name" value="N-MYRISTOYL TRANSFERASE"/>
    <property type="match status" value="1"/>
</dbReference>
<keyword evidence="8 9" id="KW-0012">Acyltransferase</keyword>
<dbReference type="FunFam" id="3.40.630.30:FF:000042">
    <property type="entry name" value="Glycylpeptide N-tetradecanoyltransferase"/>
    <property type="match status" value="1"/>
</dbReference>
<dbReference type="Proteomes" id="UP000501346">
    <property type="component" value="Chromosome ScXII"/>
</dbReference>
<dbReference type="InterPro" id="IPR022677">
    <property type="entry name" value="NMT_C"/>
</dbReference>
<evidence type="ECO:0000256" key="9">
    <source>
        <dbReference type="RuleBase" id="RU000586"/>
    </source>
</evidence>
<feature type="domain" description="Glycylpeptide N-tetradecanoyltransferase C-terminal" evidence="12">
    <location>
        <begin position="231"/>
        <end position="453"/>
    </location>
</feature>
<dbReference type="InterPro" id="IPR022676">
    <property type="entry name" value="NMT_N"/>
</dbReference>
<dbReference type="InterPro" id="IPR016181">
    <property type="entry name" value="Acyl_CoA_acyltransferase"/>
</dbReference>
<proteinExistence type="inferred from homology"/>
<keyword evidence="7 9" id="KW-0808">Transferase</keyword>
<evidence type="ECO:0000256" key="10">
    <source>
        <dbReference type="RuleBase" id="RU004178"/>
    </source>
</evidence>
<dbReference type="FunFam" id="3.40.630.30:FF:000056">
    <property type="entry name" value="Glycylpeptide N-tetradecanoyltransferase"/>
    <property type="match status" value="1"/>
</dbReference>
<accession>A0A6C1DVR7</accession>
<evidence type="ECO:0000256" key="8">
    <source>
        <dbReference type="ARBA" id="ARBA00023315"/>
    </source>
</evidence>
<dbReference type="Pfam" id="PF01233">
    <property type="entry name" value="NMT"/>
    <property type="match status" value="1"/>
</dbReference>
<dbReference type="AlphaFoldDB" id="A0A6C1DVR7"/>
<dbReference type="PROSITE" id="PS00975">
    <property type="entry name" value="NMT_1"/>
    <property type="match status" value="1"/>
</dbReference>
<gene>
    <name evidence="13" type="primary">NMT1_1</name>
    <name evidence="13" type="ORF">GRS66_003517</name>
</gene>
<feature type="domain" description="Glycylpeptide N-tetradecanoyltransferase N-terminal" evidence="11">
    <location>
        <begin position="58"/>
        <end position="217"/>
    </location>
</feature>
<evidence type="ECO:0000256" key="2">
    <source>
        <dbReference type="ARBA" id="ARBA00009469"/>
    </source>
</evidence>
<dbReference type="PIRSF" id="PIRSF015892">
    <property type="entry name" value="N-myristl_transf"/>
    <property type="match status" value="1"/>
</dbReference>